<dbReference type="EMBL" id="LLXL01000740">
    <property type="protein sequence ID" value="PKK69313.1"/>
    <property type="molecule type" value="Genomic_DNA"/>
</dbReference>
<evidence type="ECO:0008006" key="3">
    <source>
        <dbReference type="Google" id="ProtNLM"/>
    </source>
</evidence>
<dbReference type="AlphaFoldDB" id="A0A2N1N5W4"/>
<organism evidence="1 2">
    <name type="scientific">Rhizophagus irregularis</name>
    <dbReference type="NCBI Taxonomy" id="588596"/>
    <lineage>
        <taxon>Eukaryota</taxon>
        <taxon>Fungi</taxon>
        <taxon>Fungi incertae sedis</taxon>
        <taxon>Mucoromycota</taxon>
        <taxon>Glomeromycotina</taxon>
        <taxon>Glomeromycetes</taxon>
        <taxon>Glomerales</taxon>
        <taxon>Glomeraceae</taxon>
        <taxon>Rhizophagus</taxon>
    </lineage>
</organism>
<proteinExistence type="predicted"/>
<dbReference type="SMART" id="SM00671">
    <property type="entry name" value="SEL1"/>
    <property type="match status" value="1"/>
</dbReference>
<dbReference type="Proteomes" id="UP000233469">
    <property type="component" value="Unassembled WGS sequence"/>
</dbReference>
<dbReference type="InterPro" id="IPR006597">
    <property type="entry name" value="Sel1-like"/>
</dbReference>
<accession>A0A2N1N5W4</accession>
<dbReference type="Pfam" id="PF08238">
    <property type="entry name" value="Sel1"/>
    <property type="match status" value="2"/>
</dbReference>
<dbReference type="Gene3D" id="1.25.40.10">
    <property type="entry name" value="Tetratricopeptide repeat domain"/>
    <property type="match status" value="1"/>
</dbReference>
<protein>
    <recommendedName>
        <fullName evidence="3">HCP-like protein</fullName>
    </recommendedName>
</protein>
<evidence type="ECO:0000313" key="1">
    <source>
        <dbReference type="EMBL" id="PKK69313.1"/>
    </source>
</evidence>
<name>A0A2N1N5W4_9GLOM</name>
<dbReference type="InterPro" id="IPR052748">
    <property type="entry name" value="ISR_Activator"/>
</dbReference>
<reference evidence="1 2" key="2">
    <citation type="submission" date="2017-10" db="EMBL/GenBank/DDBJ databases">
        <title>Extensive intraspecific genome diversity in a model arbuscular mycorrhizal fungus.</title>
        <authorList>
            <person name="Chen E.C.H."/>
            <person name="Morin E."/>
            <person name="Baudet D."/>
            <person name="Noel J."/>
            <person name="Ndikumana S."/>
            <person name="Charron P."/>
            <person name="St-Onge C."/>
            <person name="Giorgi J."/>
            <person name="Grigoriev I.V."/>
            <person name="Roux C."/>
            <person name="Martin F.M."/>
            <person name="Corradi N."/>
        </authorList>
    </citation>
    <scope>NUCLEOTIDE SEQUENCE [LARGE SCALE GENOMIC DNA]</scope>
    <source>
        <strain evidence="1 2">C2</strain>
    </source>
</reference>
<reference evidence="1 2" key="1">
    <citation type="submission" date="2016-04" db="EMBL/GenBank/DDBJ databases">
        <title>Genome analyses suggest a sexual origin of heterokaryosis in a supposedly ancient asexual fungus.</title>
        <authorList>
            <person name="Ropars J."/>
            <person name="Sedzielewska K."/>
            <person name="Noel J."/>
            <person name="Charron P."/>
            <person name="Farinelli L."/>
            <person name="Marton T."/>
            <person name="Kruger M."/>
            <person name="Pelin A."/>
            <person name="Brachmann A."/>
            <person name="Corradi N."/>
        </authorList>
    </citation>
    <scope>NUCLEOTIDE SEQUENCE [LARGE SCALE GENOMIC DNA]</scope>
    <source>
        <strain evidence="1 2">C2</strain>
    </source>
</reference>
<dbReference type="InterPro" id="IPR011990">
    <property type="entry name" value="TPR-like_helical_dom_sf"/>
</dbReference>
<comment type="caution">
    <text evidence="1">The sequence shown here is derived from an EMBL/GenBank/DDBJ whole genome shotgun (WGS) entry which is preliminary data.</text>
</comment>
<feature type="non-terminal residue" evidence="1">
    <location>
        <position position="1"/>
    </location>
</feature>
<gene>
    <name evidence="1" type="ORF">RhiirC2_781142</name>
</gene>
<dbReference type="SUPFAM" id="SSF81901">
    <property type="entry name" value="HCP-like"/>
    <property type="match status" value="1"/>
</dbReference>
<sequence length="80" mass="9471">FELYHKAANSGYSLAQYNLGLMYEYGKGIEKDINQAIYWYEKSAKQGYQLAQNRLEIIMTKNKIKIKNFTTHSIKNIFKR</sequence>
<dbReference type="PANTHER" id="PTHR45011:SF1">
    <property type="entry name" value="DAP3-BINDING CELL DEATH ENHANCER 1"/>
    <property type="match status" value="1"/>
</dbReference>
<dbReference type="PANTHER" id="PTHR45011">
    <property type="entry name" value="DAP3-BINDING CELL DEATH ENHANCER 1"/>
    <property type="match status" value="1"/>
</dbReference>
<evidence type="ECO:0000313" key="2">
    <source>
        <dbReference type="Proteomes" id="UP000233469"/>
    </source>
</evidence>